<evidence type="ECO:0000313" key="2">
    <source>
        <dbReference type="EMBL" id="SPU37548.1"/>
    </source>
</evidence>
<dbReference type="RefSeq" id="WP_112118070.1">
    <property type="nucleotide sequence ID" value="NZ_UAQE01000003.1"/>
</dbReference>
<dbReference type="EMBL" id="UAQE01000003">
    <property type="protein sequence ID" value="SPU37548.1"/>
    <property type="molecule type" value="Genomic_DNA"/>
</dbReference>
<organism evidence="2 3">
    <name type="scientific">Lysinibacillus capsici</name>
    <dbReference type="NCBI Taxonomy" id="2115968"/>
    <lineage>
        <taxon>Bacteria</taxon>
        <taxon>Bacillati</taxon>
        <taxon>Bacillota</taxon>
        <taxon>Bacilli</taxon>
        <taxon>Bacillales</taxon>
        <taxon>Bacillaceae</taxon>
        <taxon>Lysinibacillus</taxon>
    </lineage>
</organism>
<name>A0A2X1BNX2_9BACI</name>
<gene>
    <name evidence="2" type="ORF">NCTC7582_03756</name>
</gene>
<reference evidence="2 3" key="1">
    <citation type="submission" date="2018-06" db="EMBL/GenBank/DDBJ databases">
        <authorList>
            <consortium name="Pathogen Informatics"/>
            <person name="Doyle S."/>
        </authorList>
    </citation>
    <scope>NUCLEOTIDE SEQUENCE [LARGE SCALE GENOMIC DNA]</scope>
    <source>
        <strain evidence="2 3">NCTC7582</strain>
    </source>
</reference>
<dbReference type="GO" id="GO:0051301">
    <property type="term" value="P:cell division"/>
    <property type="evidence" value="ECO:0007669"/>
    <property type="project" value="UniProtKB-KW"/>
</dbReference>
<evidence type="ECO:0000313" key="3">
    <source>
        <dbReference type="Proteomes" id="UP000251431"/>
    </source>
</evidence>
<feature type="region of interest" description="Disordered" evidence="1">
    <location>
        <begin position="420"/>
        <end position="484"/>
    </location>
</feature>
<dbReference type="AlphaFoldDB" id="A0A2X1BNX2"/>
<protein>
    <submittedName>
        <fullName evidence="2">Cell division protein FtsZ</fullName>
    </submittedName>
</protein>
<keyword evidence="2" id="KW-0132">Cell division</keyword>
<dbReference type="Proteomes" id="UP000251431">
    <property type="component" value="Unassembled WGS sequence"/>
</dbReference>
<dbReference type="SUPFAM" id="SSF52490">
    <property type="entry name" value="Tubulin nucleotide-binding domain-like"/>
    <property type="match status" value="1"/>
</dbReference>
<dbReference type="InterPro" id="IPR036525">
    <property type="entry name" value="Tubulin/FtsZ_GTPase_sf"/>
</dbReference>
<keyword evidence="2" id="KW-0131">Cell cycle</keyword>
<accession>A0A2X1BNX2</accession>
<dbReference type="Gene3D" id="3.40.50.1440">
    <property type="entry name" value="Tubulin/FtsZ, GTPase domain"/>
    <property type="match status" value="1"/>
</dbReference>
<evidence type="ECO:0000256" key="1">
    <source>
        <dbReference type="SAM" id="MobiDB-lite"/>
    </source>
</evidence>
<sequence length="484" mass="54022">MDYGKKYLEPISLKRATKTQLNVLPSYFNSNYFKGAFDKAMKVAFIGLGQMGGRVAREAAILGFPAFIVNTALGDMAEHKDVIPDENRIFTPLRDKYGEAVTNIQGTGKDAGEGYRIAEANEQMYDELLERDEIKHADFVFVCASLGGGTGNGALPFIVSKLIDQKESQFGDRMGYVSSLKKIGLICSLPSKDERGLAYRENAINGLDYIVNNLILDKQIGTVYLIDNEHIKHTEFTKKYLNEIDNKIDSRTLANAVAITSLLELLSIFLLEGRGDQIDTNELHNILGTAGFLNIKHVLNDEKVIKDYNSEIGQDYDGKEVALDFAKKIIDSENILADIDTNYIDNALFQIIQPEANYPTRLTEEIKDAMSSLIGQIHPGTFSMQSQRGVSAILAYNTTIPPVRYKELIEEREKEIQQLEEKEREKQALLQSTLAAPRKANPFAKGRQEYDPSKPASHKGNPFAKPANDSSNSKPTHRINPFSK</sequence>
<proteinExistence type="predicted"/>